<gene>
    <name evidence="2" type="ORF">T05_1114</name>
</gene>
<keyword evidence="1" id="KW-1133">Transmembrane helix</keyword>
<accession>A0A0V0U213</accession>
<organism evidence="2 3">
    <name type="scientific">Trichinella murrelli</name>
    <dbReference type="NCBI Taxonomy" id="144512"/>
    <lineage>
        <taxon>Eukaryota</taxon>
        <taxon>Metazoa</taxon>
        <taxon>Ecdysozoa</taxon>
        <taxon>Nematoda</taxon>
        <taxon>Enoplea</taxon>
        <taxon>Dorylaimia</taxon>
        <taxon>Trichinellida</taxon>
        <taxon>Trichinellidae</taxon>
        <taxon>Trichinella</taxon>
    </lineage>
</organism>
<evidence type="ECO:0000256" key="1">
    <source>
        <dbReference type="SAM" id="Phobius"/>
    </source>
</evidence>
<keyword evidence="1" id="KW-0472">Membrane</keyword>
<name>A0A0V0U213_9BILA</name>
<dbReference type="EMBL" id="JYDJ01000078">
    <property type="protein sequence ID" value="KRX45318.1"/>
    <property type="molecule type" value="Genomic_DNA"/>
</dbReference>
<keyword evidence="1" id="KW-0812">Transmembrane</keyword>
<protein>
    <submittedName>
        <fullName evidence="2">Uncharacterized protein</fullName>
    </submittedName>
</protein>
<reference evidence="2 3" key="1">
    <citation type="submission" date="2015-01" db="EMBL/GenBank/DDBJ databases">
        <title>Evolution of Trichinella species and genotypes.</title>
        <authorList>
            <person name="Korhonen P.K."/>
            <person name="Edoardo P."/>
            <person name="Giuseppe L.R."/>
            <person name="Gasser R.B."/>
        </authorList>
    </citation>
    <scope>NUCLEOTIDE SEQUENCE [LARGE SCALE GENOMIC DNA]</scope>
    <source>
        <strain evidence="2">ISS417</strain>
    </source>
</reference>
<dbReference type="Proteomes" id="UP000055048">
    <property type="component" value="Unassembled WGS sequence"/>
</dbReference>
<evidence type="ECO:0000313" key="2">
    <source>
        <dbReference type="EMBL" id="KRX45318.1"/>
    </source>
</evidence>
<evidence type="ECO:0000313" key="3">
    <source>
        <dbReference type="Proteomes" id="UP000055048"/>
    </source>
</evidence>
<feature type="transmembrane region" description="Helical" evidence="1">
    <location>
        <begin position="205"/>
        <end position="223"/>
    </location>
</feature>
<sequence length="265" mass="29978">MPNCLSPATTTDERVFIFPVMKICGQIKRERFMIPVRNLEFRFDRYDLFSFWPLCCKVEKRGCNYYLPQIPEIAFLNTGLLHASAWLPFGYPGLAVVAAAAARSLRKYAKHASSCFIQCCVVFVVRRSDVAAGACVFFTLPTSLRRQGGIFRCPKISKKAAMIACRYVRWLINLLPLQLPRASKRSVKRLIQPFRQYPLQEMFEGRFVAVAVAAGVVATVVGFQGKSKRKKQQCPSVFEILRFYPLFNIAVAGEEEHGIFTAASK</sequence>
<comment type="caution">
    <text evidence="2">The sequence shown here is derived from an EMBL/GenBank/DDBJ whole genome shotgun (WGS) entry which is preliminary data.</text>
</comment>
<keyword evidence="3" id="KW-1185">Reference proteome</keyword>
<proteinExistence type="predicted"/>
<dbReference type="OrthoDB" id="10414417at2759"/>
<dbReference type="AlphaFoldDB" id="A0A0V0U213"/>